<dbReference type="Gene3D" id="3.55.50.10">
    <property type="entry name" value="Baseplate protein-like domains"/>
    <property type="match status" value="1"/>
</dbReference>
<dbReference type="RefSeq" id="WP_101269292.1">
    <property type="nucleotide sequence ID" value="NZ_CP024200.1"/>
</dbReference>
<reference evidence="6 8" key="1">
    <citation type="submission" date="2017-09" db="EMBL/GenBank/DDBJ databases">
        <title>Biodiversity and function of Thalassospira species in the particle-attached aromatic-hydrocarbon-degrading consortia from the surface seawater of the South China Sea.</title>
        <authorList>
            <person name="Dong C."/>
            <person name="Liu R."/>
            <person name="Shao Z."/>
        </authorList>
    </citation>
    <scope>NUCLEOTIDE SEQUENCE [LARGE SCALE GENOMIC DNA]</scope>
    <source>
        <strain evidence="6 8">CSC1P2</strain>
    </source>
</reference>
<reference evidence="5 7" key="2">
    <citation type="submission" date="2017-10" db="EMBL/GenBank/DDBJ databases">
        <title>Biodiversity and function of Thalassospira species in the particle-attached aromatic-hydrocarbon-degrading consortia from the surface seawater of the China South Sea.</title>
        <authorList>
            <person name="Dong C."/>
            <person name="Liu R."/>
            <person name="Shao Z."/>
        </authorList>
    </citation>
    <scope>NUCLEOTIDE SEQUENCE [LARGE SCALE GENOMIC DNA]</scope>
    <source>
        <strain evidence="5 7">CSC3H3</strain>
        <plasmid evidence="5">pCSC3H3</plasmid>
        <plasmid evidence="7">pcsc3h3</plasmid>
    </source>
</reference>
<feature type="compositionally biased region" description="Polar residues" evidence="2">
    <location>
        <begin position="545"/>
        <end position="555"/>
    </location>
</feature>
<dbReference type="SUPFAM" id="SSF69349">
    <property type="entry name" value="Phage fibre proteins"/>
    <property type="match status" value="1"/>
</dbReference>
<dbReference type="InterPro" id="IPR037026">
    <property type="entry name" value="Vgr_OB-fold_dom_sf"/>
</dbReference>
<dbReference type="Gene3D" id="2.30.110.50">
    <property type="match status" value="1"/>
</dbReference>
<comment type="similarity">
    <text evidence="1">Belongs to the VgrG protein family.</text>
</comment>
<keyword evidence="7" id="KW-1185">Reference proteome</keyword>
<accession>A0A2N3KMT6</accession>
<dbReference type="Proteomes" id="UP000233597">
    <property type="component" value="Unassembled WGS sequence"/>
</dbReference>
<dbReference type="InterPro" id="IPR050708">
    <property type="entry name" value="T6SS_VgrG/RHS"/>
</dbReference>
<dbReference type="NCBIfam" id="TIGR01646">
    <property type="entry name" value="vgr_GE"/>
    <property type="match status" value="1"/>
</dbReference>
<feature type="domain" description="Gp5/Type VI secretion system Vgr protein OB-fold" evidence="3">
    <location>
        <begin position="403"/>
        <end position="468"/>
    </location>
</feature>
<dbReference type="Pfam" id="PF04717">
    <property type="entry name" value="Phage_base_V"/>
    <property type="match status" value="1"/>
</dbReference>
<evidence type="ECO:0000259" key="3">
    <source>
        <dbReference type="Pfam" id="PF04717"/>
    </source>
</evidence>
<name>A0A2N3KMT6_9PROT</name>
<dbReference type="EMBL" id="CP024200">
    <property type="protein sequence ID" value="AUG55456.1"/>
    <property type="molecule type" value="Genomic_DNA"/>
</dbReference>
<geneLocation type="plasmid" evidence="5">
    <name>pCSC3H3</name>
</geneLocation>
<dbReference type="InterPro" id="IPR006531">
    <property type="entry name" value="Gp5/Vgr_OB"/>
</dbReference>
<feature type="compositionally biased region" description="Low complexity" evidence="2">
    <location>
        <begin position="250"/>
        <end position="265"/>
    </location>
</feature>
<dbReference type="KEGG" id="thac:CSC3H3_21580"/>
<dbReference type="InterPro" id="IPR054030">
    <property type="entry name" value="Gp5_Vgr_C"/>
</dbReference>
<keyword evidence="5" id="KW-0614">Plasmid</keyword>
<dbReference type="AlphaFoldDB" id="A0A2N3KMT6"/>
<sequence>MNHIISEETLSGLAKRFLSQDQDLAFAFTGAAGDFSVVGFEARETINAPFEISINLASSDPAIDLHSLIDAPACLGIYNKYDEVRFLHGIVTEVERGDSGIRRTFYSVTLRPSLSRLDHGSDSRIWQTKTVPEIVSEVFKEYSITDVEWRLNGQHAPREYCTQYRETHRGFVERLLSEEGIFYYFEHSESSHKLILTDAPLATPMLPNAGQIQYNSRPGGQNRGSWISAFSQREKLRSSTYEMNDYTFKNPPANQRRNQAAQENNGLQGDYALYDYPGRYKDPRVGGDFTKHRIESVRVDATTGHGQTSNIQLCPGYHFELTGHDDASANGRHRILSVQHSGTQSAALEEDAGEGATTYKASFTTMPGHLPYRAPLAQKPLVDGPQIAHVTGPEGEEIYCDEFGRIKVWFPWDRYGEKNENSSCWIRVSQNWAGGAWGHMAIPRIGHEVIVDYLEGDPDQPIVTGRTYHATNRPPYGLPENKTRMTIKSQTHKGEGYNEFRFEDEAGREEVFMHAQKDHNTIIENNETHQIGNDRAKTVAHDQSESIGNDKTINVKNDHTENIGNDMTYSVGRNQQEKYGKDHVHTVGNIHKQSIYADHLYETGRNYEGSVAGTYKLDVGKTITTNTGTHTLMAFEKFVIKGPGGKIVLDSSGITLEAPKINLKGAVSMGGSGSAQVPTLSMAANEGLPICEECAKKAAEE</sequence>
<proteinExistence type="inferred from homology"/>
<evidence type="ECO:0000256" key="1">
    <source>
        <dbReference type="ARBA" id="ARBA00005558"/>
    </source>
</evidence>
<gene>
    <name evidence="6" type="ORF">COO20_18625</name>
    <name evidence="5" type="ORF">CSC3H3_21580</name>
</gene>
<dbReference type="InterPro" id="IPR017847">
    <property type="entry name" value="T6SS_RhsGE_Vgr_subset"/>
</dbReference>
<evidence type="ECO:0000256" key="2">
    <source>
        <dbReference type="SAM" id="MobiDB-lite"/>
    </source>
</evidence>
<geneLocation type="plasmid" evidence="7">
    <name>pcsc3h3</name>
</geneLocation>
<dbReference type="Pfam" id="PF22178">
    <property type="entry name" value="Gp5_trimer_C"/>
    <property type="match status" value="1"/>
</dbReference>
<dbReference type="EMBL" id="NWTK01000013">
    <property type="protein sequence ID" value="PKR51854.1"/>
    <property type="molecule type" value="Genomic_DNA"/>
</dbReference>
<dbReference type="Gene3D" id="2.40.50.230">
    <property type="entry name" value="Gp5 N-terminal domain"/>
    <property type="match status" value="1"/>
</dbReference>
<organism evidence="6 8">
    <name type="scientific">Thalassospira marina</name>
    <dbReference type="NCBI Taxonomy" id="2048283"/>
    <lineage>
        <taxon>Bacteria</taxon>
        <taxon>Pseudomonadati</taxon>
        <taxon>Pseudomonadota</taxon>
        <taxon>Alphaproteobacteria</taxon>
        <taxon>Rhodospirillales</taxon>
        <taxon>Thalassospiraceae</taxon>
        <taxon>Thalassospira</taxon>
    </lineage>
</organism>
<evidence type="ECO:0000313" key="7">
    <source>
        <dbReference type="Proteomes" id="UP000233458"/>
    </source>
</evidence>
<evidence type="ECO:0000313" key="6">
    <source>
        <dbReference type="EMBL" id="PKR51854.1"/>
    </source>
</evidence>
<dbReference type="InterPro" id="IPR006533">
    <property type="entry name" value="T6SS_Vgr_RhsGE"/>
</dbReference>
<evidence type="ECO:0000313" key="5">
    <source>
        <dbReference type="EMBL" id="AUG55456.1"/>
    </source>
</evidence>
<protein>
    <submittedName>
        <fullName evidence="6">Type VI secretion system tip protein VgrG</fullName>
    </submittedName>
</protein>
<evidence type="ECO:0000313" key="8">
    <source>
        <dbReference type="Proteomes" id="UP000233597"/>
    </source>
</evidence>
<feature type="region of interest" description="Disordered" evidence="2">
    <location>
        <begin position="542"/>
        <end position="566"/>
    </location>
</feature>
<dbReference type="Proteomes" id="UP000233458">
    <property type="component" value="Plasmid pCSC3H3"/>
</dbReference>
<dbReference type="SUPFAM" id="SSF69279">
    <property type="entry name" value="Phage tail proteins"/>
    <property type="match status" value="2"/>
</dbReference>
<dbReference type="Pfam" id="PF05954">
    <property type="entry name" value="Phage_GPD"/>
    <property type="match status" value="1"/>
</dbReference>
<feature type="domain" description="Gp5/Type VI secretion system Vgr C-terminal trimerisation" evidence="4">
    <location>
        <begin position="485"/>
        <end position="595"/>
    </location>
</feature>
<dbReference type="NCBIfam" id="TIGR03361">
    <property type="entry name" value="VI_Rhs_Vgr"/>
    <property type="match status" value="1"/>
</dbReference>
<dbReference type="PANTHER" id="PTHR32305:SF11">
    <property type="entry name" value="TYPE VI SECRETION SYSTEM SPIKE PROTEIN VGRG3"/>
    <property type="match status" value="1"/>
</dbReference>
<dbReference type="Gene3D" id="4.10.220.110">
    <property type="match status" value="1"/>
</dbReference>
<evidence type="ECO:0000259" key="4">
    <source>
        <dbReference type="Pfam" id="PF22178"/>
    </source>
</evidence>
<dbReference type="PANTHER" id="PTHR32305">
    <property type="match status" value="1"/>
</dbReference>
<feature type="region of interest" description="Disordered" evidence="2">
    <location>
        <begin position="248"/>
        <end position="268"/>
    </location>
</feature>
<dbReference type="SUPFAM" id="SSF69255">
    <property type="entry name" value="gp5 N-terminal domain-like"/>
    <property type="match status" value="1"/>
</dbReference>
<dbReference type="OrthoDB" id="9762420at2"/>